<evidence type="ECO:0000256" key="5">
    <source>
        <dbReference type="ARBA" id="ARBA00023236"/>
    </source>
</evidence>
<dbReference type="Gene3D" id="3.30.70.270">
    <property type="match status" value="1"/>
</dbReference>
<gene>
    <name evidence="7" type="ORF">C9J27_07915</name>
</gene>
<dbReference type="Proteomes" id="UP000241426">
    <property type="component" value="Unassembled WGS sequence"/>
</dbReference>
<dbReference type="InterPro" id="IPR001126">
    <property type="entry name" value="UmuC"/>
</dbReference>
<reference evidence="7 8" key="1">
    <citation type="submission" date="2018-01" db="EMBL/GenBank/DDBJ databases">
        <title>Whole genome sequencing of Histamine producing bacteria.</title>
        <authorList>
            <person name="Butler K."/>
        </authorList>
    </citation>
    <scope>NUCLEOTIDE SEQUENCE [LARGE SCALE GENOMIC DNA]</scope>
    <source>
        <strain evidence="7 8">FS-7.2</strain>
    </source>
</reference>
<name>A0A2T3KJA0_9GAMM</name>
<dbReference type="GO" id="GO:0005829">
    <property type="term" value="C:cytosol"/>
    <property type="evidence" value="ECO:0007669"/>
    <property type="project" value="TreeGrafter"/>
</dbReference>
<comment type="similarity">
    <text evidence="1">Belongs to the DNA polymerase type-Y family.</text>
</comment>
<evidence type="ECO:0000313" key="8">
    <source>
        <dbReference type="Proteomes" id="UP000241426"/>
    </source>
</evidence>
<evidence type="ECO:0000256" key="3">
    <source>
        <dbReference type="ARBA" id="ARBA00023199"/>
    </source>
</evidence>
<protein>
    <submittedName>
        <fullName evidence="7">Y-family DNA polymerase</fullName>
    </submittedName>
</protein>
<dbReference type="CDD" id="cd01700">
    <property type="entry name" value="PolY_Pol_V_umuC"/>
    <property type="match status" value="1"/>
</dbReference>
<keyword evidence="4" id="KW-0234">DNA repair</keyword>
<sequence length="417" mass="47010">MSLIAIFDGTRFYASCAAVYQPELRERPVVVLSGKDGIIIAASRRATDLGIKKFGPIFEYKTIIEQNNVAVVDANFNLFGGLSRCMHTILERALPISHVYSIDECFADISGIPDPLQFMTDLRRQVYKETRLPIGAAASLNCTLAKVASWCAKKVPGYKGICVLDNIEQIDKVLDIMPVGELWGVGKASTTKLQAIGINTALQLKQMDLKKIQRDFGKPMVALIRELHGDKILSWRQLPEPKQQIFSSRSKRDRIHNAQDLQQAISFHIHEVCEKARKQQSNIKTIQYFCSTSTYDQYRHSASINITLDYPSNDTICFLKLLAEHMPQLLPNGAFIPIYKFGVGAVSLTDARFEQADLFAPKHDERLMEALDGLNTKFGRRTMFLASQGTKLIGERFESKQLRNVLTRWSDIPIIHC</sequence>
<proteinExistence type="inferred from homology"/>
<dbReference type="GO" id="GO:0003684">
    <property type="term" value="F:damaged DNA binding"/>
    <property type="evidence" value="ECO:0007669"/>
    <property type="project" value="InterPro"/>
</dbReference>
<evidence type="ECO:0000256" key="4">
    <source>
        <dbReference type="ARBA" id="ARBA00023204"/>
    </source>
</evidence>
<feature type="domain" description="UmuC" evidence="6">
    <location>
        <begin position="4"/>
        <end position="186"/>
    </location>
</feature>
<dbReference type="GO" id="GO:0009432">
    <property type="term" value="P:SOS response"/>
    <property type="evidence" value="ECO:0007669"/>
    <property type="project" value="UniProtKB-KW"/>
</dbReference>
<dbReference type="InterPro" id="IPR043502">
    <property type="entry name" value="DNA/RNA_pol_sf"/>
</dbReference>
<organism evidence="7 8">
    <name type="scientific">Photobacterium kishitanii</name>
    <dbReference type="NCBI Taxonomy" id="318456"/>
    <lineage>
        <taxon>Bacteria</taxon>
        <taxon>Pseudomonadati</taxon>
        <taxon>Pseudomonadota</taxon>
        <taxon>Gammaproteobacteria</taxon>
        <taxon>Vibrionales</taxon>
        <taxon>Vibrionaceae</taxon>
        <taxon>Photobacterium</taxon>
    </lineage>
</organism>
<dbReference type="InterPro" id="IPR050116">
    <property type="entry name" value="DNA_polymerase-Y"/>
</dbReference>
<dbReference type="GO" id="GO:0006281">
    <property type="term" value="P:DNA repair"/>
    <property type="evidence" value="ECO:0007669"/>
    <property type="project" value="UniProtKB-KW"/>
</dbReference>
<dbReference type="PANTHER" id="PTHR11076:SF34">
    <property type="entry name" value="PROTEIN UMUC"/>
    <property type="match status" value="1"/>
</dbReference>
<evidence type="ECO:0000259" key="6">
    <source>
        <dbReference type="PROSITE" id="PS50173"/>
    </source>
</evidence>
<dbReference type="InterPro" id="IPR017961">
    <property type="entry name" value="DNA_pol_Y-fam_little_finger"/>
</dbReference>
<evidence type="ECO:0000313" key="7">
    <source>
        <dbReference type="EMBL" id="PSU99558.1"/>
    </source>
</evidence>
<dbReference type="GO" id="GO:0003887">
    <property type="term" value="F:DNA-directed DNA polymerase activity"/>
    <property type="evidence" value="ECO:0007669"/>
    <property type="project" value="InterPro"/>
</dbReference>
<dbReference type="Gene3D" id="1.10.150.20">
    <property type="entry name" value="5' to 3' exonuclease, C-terminal subdomain"/>
    <property type="match status" value="1"/>
</dbReference>
<dbReference type="InterPro" id="IPR025188">
    <property type="entry name" value="DUF4113"/>
</dbReference>
<dbReference type="PROSITE" id="PS50173">
    <property type="entry name" value="UMUC"/>
    <property type="match status" value="1"/>
</dbReference>
<dbReference type="InterPro" id="IPR043128">
    <property type="entry name" value="Rev_trsase/Diguanyl_cyclase"/>
</dbReference>
<comment type="caution">
    <text evidence="7">The sequence shown here is derived from an EMBL/GenBank/DDBJ whole genome shotgun (WGS) entry which is preliminary data.</text>
</comment>
<accession>A0A2T3KJA0</accession>
<dbReference type="Pfam" id="PF00817">
    <property type="entry name" value="IMS"/>
    <property type="match status" value="1"/>
</dbReference>
<dbReference type="Pfam" id="PF13438">
    <property type="entry name" value="DUF4113"/>
    <property type="match status" value="1"/>
</dbReference>
<keyword evidence="3" id="KW-0741">SOS mutagenesis</keyword>
<dbReference type="Pfam" id="PF11799">
    <property type="entry name" value="IMS_C"/>
    <property type="match status" value="1"/>
</dbReference>
<dbReference type="Pfam" id="PF21999">
    <property type="entry name" value="IMS_HHH_1"/>
    <property type="match status" value="1"/>
</dbReference>
<dbReference type="EMBL" id="PYNF01000005">
    <property type="protein sequence ID" value="PSU99558.1"/>
    <property type="molecule type" value="Genomic_DNA"/>
</dbReference>
<dbReference type="PANTHER" id="PTHR11076">
    <property type="entry name" value="DNA REPAIR POLYMERASE UMUC / TRANSFERASE FAMILY MEMBER"/>
    <property type="match status" value="1"/>
</dbReference>
<dbReference type="Gene3D" id="3.40.1170.60">
    <property type="match status" value="1"/>
</dbReference>
<dbReference type="AlphaFoldDB" id="A0A2T3KJA0"/>
<dbReference type="SUPFAM" id="SSF56672">
    <property type="entry name" value="DNA/RNA polymerases"/>
    <property type="match status" value="1"/>
</dbReference>
<evidence type="ECO:0000256" key="1">
    <source>
        <dbReference type="ARBA" id="ARBA00010945"/>
    </source>
</evidence>
<dbReference type="InterPro" id="IPR053848">
    <property type="entry name" value="IMS_HHH_1"/>
</dbReference>
<evidence type="ECO:0000256" key="2">
    <source>
        <dbReference type="ARBA" id="ARBA00022763"/>
    </source>
</evidence>
<keyword evidence="5" id="KW-0742">SOS response</keyword>
<dbReference type="GO" id="GO:0042276">
    <property type="term" value="P:error-prone translesion synthesis"/>
    <property type="evidence" value="ECO:0007669"/>
    <property type="project" value="TreeGrafter"/>
</dbReference>
<dbReference type="RefSeq" id="WP_058119321.1">
    <property type="nucleotide sequence ID" value="NZ_LNTE01000002.1"/>
</dbReference>
<keyword evidence="2" id="KW-0227">DNA damage</keyword>